<dbReference type="SMART" id="SM00091">
    <property type="entry name" value="PAS"/>
    <property type="match status" value="3"/>
</dbReference>
<keyword evidence="3" id="KW-0808">Transferase</keyword>
<dbReference type="CDD" id="cd00130">
    <property type="entry name" value="PAS"/>
    <property type="match status" value="2"/>
</dbReference>
<dbReference type="InterPro" id="IPR036890">
    <property type="entry name" value="HATPase_C_sf"/>
</dbReference>
<dbReference type="PROSITE" id="PS50112">
    <property type="entry name" value="PAS"/>
    <property type="match status" value="2"/>
</dbReference>
<dbReference type="EC" id="2.7.13.3" evidence="2"/>
<dbReference type="Pfam" id="PF13426">
    <property type="entry name" value="PAS_9"/>
    <property type="match status" value="3"/>
</dbReference>
<name>A0ABS1HN07_9BACT</name>
<dbReference type="RefSeq" id="WP_200466202.1">
    <property type="nucleotide sequence ID" value="NZ_JAENRR010000048.1"/>
</dbReference>
<dbReference type="NCBIfam" id="TIGR00229">
    <property type="entry name" value="sensory_box"/>
    <property type="match status" value="2"/>
</dbReference>
<feature type="domain" description="Histidine kinase" evidence="7">
    <location>
        <begin position="440"/>
        <end position="634"/>
    </location>
</feature>
<evidence type="ECO:0000256" key="3">
    <source>
        <dbReference type="ARBA" id="ARBA00022679"/>
    </source>
</evidence>
<dbReference type="InterPro" id="IPR003594">
    <property type="entry name" value="HATPase_dom"/>
</dbReference>
<evidence type="ECO:0000259" key="8">
    <source>
        <dbReference type="PROSITE" id="PS50112"/>
    </source>
</evidence>
<feature type="coiled-coil region" evidence="6">
    <location>
        <begin position="5"/>
        <end position="32"/>
    </location>
</feature>
<evidence type="ECO:0000256" key="6">
    <source>
        <dbReference type="SAM" id="Coils"/>
    </source>
</evidence>
<dbReference type="InterPro" id="IPR050482">
    <property type="entry name" value="Sensor_HK_TwoCompSys"/>
</dbReference>
<reference evidence="10 11" key="1">
    <citation type="submission" date="2021-01" db="EMBL/GenBank/DDBJ databases">
        <title>Carboxyliciviraga sp.nov., isolated from coastal sediments.</title>
        <authorList>
            <person name="Lu D."/>
            <person name="Zhang T."/>
        </authorList>
    </citation>
    <scope>NUCLEOTIDE SEQUENCE [LARGE SCALE GENOMIC DNA]</scope>
    <source>
        <strain evidence="10 11">N1Y132</strain>
    </source>
</reference>
<dbReference type="CDD" id="cd16917">
    <property type="entry name" value="HATPase_UhpB-NarQ-NarX-like"/>
    <property type="match status" value="1"/>
</dbReference>
<dbReference type="Pfam" id="PF02518">
    <property type="entry name" value="HATPase_c"/>
    <property type="match status" value="1"/>
</dbReference>
<protein>
    <recommendedName>
        <fullName evidence="2">histidine kinase</fullName>
        <ecNumber evidence="2">2.7.13.3</ecNumber>
    </recommendedName>
</protein>
<keyword evidence="4" id="KW-0418">Kinase</keyword>
<evidence type="ECO:0000256" key="1">
    <source>
        <dbReference type="ARBA" id="ARBA00000085"/>
    </source>
</evidence>
<evidence type="ECO:0000256" key="4">
    <source>
        <dbReference type="ARBA" id="ARBA00022777"/>
    </source>
</evidence>
<dbReference type="PANTHER" id="PTHR24421">
    <property type="entry name" value="NITRATE/NITRITE SENSOR PROTEIN NARX-RELATED"/>
    <property type="match status" value="1"/>
</dbReference>
<proteinExistence type="predicted"/>
<keyword evidence="6" id="KW-0175">Coiled coil</keyword>
<evidence type="ECO:0000313" key="11">
    <source>
        <dbReference type="Proteomes" id="UP000605676"/>
    </source>
</evidence>
<dbReference type="Gene3D" id="3.30.450.20">
    <property type="entry name" value="PAS domain"/>
    <property type="match status" value="3"/>
</dbReference>
<dbReference type="SMART" id="SM00086">
    <property type="entry name" value="PAC"/>
    <property type="match status" value="3"/>
</dbReference>
<feature type="domain" description="PAS" evidence="8">
    <location>
        <begin position="165"/>
        <end position="238"/>
    </location>
</feature>
<dbReference type="PROSITE" id="PS50113">
    <property type="entry name" value="PAC"/>
    <property type="match status" value="2"/>
</dbReference>
<comment type="catalytic activity">
    <reaction evidence="1">
        <text>ATP + protein L-histidine = ADP + protein N-phospho-L-histidine.</text>
        <dbReference type="EC" id="2.7.13.3"/>
    </reaction>
</comment>
<dbReference type="EMBL" id="JAENRR010000048">
    <property type="protein sequence ID" value="MBK3518981.1"/>
    <property type="molecule type" value="Genomic_DNA"/>
</dbReference>
<evidence type="ECO:0000259" key="7">
    <source>
        <dbReference type="PROSITE" id="PS50109"/>
    </source>
</evidence>
<keyword evidence="11" id="KW-1185">Reference proteome</keyword>
<gene>
    <name evidence="10" type="ORF">JIV24_16660</name>
</gene>
<dbReference type="SUPFAM" id="SSF55785">
    <property type="entry name" value="PYP-like sensor domain (PAS domain)"/>
    <property type="match status" value="3"/>
</dbReference>
<dbReference type="PANTHER" id="PTHR24421:SF10">
    <property type="entry name" value="NITRATE_NITRITE SENSOR PROTEIN NARQ"/>
    <property type="match status" value="1"/>
</dbReference>
<dbReference type="InterPro" id="IPR001610">
    <property type="entry name" value="PAC"/>
</dbReference>
<evidence type="ECO:0000313" key="10">
    <source>
        <dbReference type="EMBL" id="MBK3518981.1"/>
    </source>
</evidence>
<feature type="domain" description="PAC" evidence="9">
    <location>
        <begin position="252"/>
        <end position="304"/>
    </location>
</feature>
<dbReference type="PROSITE" id="PS50109">
    <property type="entry name" value="HIS_KIN"/>
    <property type="match status" value="1"/>
</dbReference>
<sequence>MQGDNDKLVQELEILRREMAELESRYQQSLNELDAFRYLTTNISDVIWTFDPVNYRMLTISPSVQKVLGYTHVEYINLTIDDILSESSIKLIQAITPPRYSDFIQTKNIRNYTDNMTLIHKDGSEVSAELVSFFHRNANTNQIEVVGITRDVSKRKKAEAKLMESEERFRYLMKQSPLAILICNTDGSINHLNDAYIKLWGFNKNNLNELLQKFNILHDKQVAELGLTPFVQRAMQGEIIKLPSVYYDAAITSDELEFKSPLNVKRWVECYFYPIKNNEGEITNVVMFEENITERKLAEIQLKDSEAKYRSIFETSANGIVLINEEKKIVDCNSSFCSIFGFDKDELINQSYKSFLLNEGNEWDMFFDQASNKPFTSNVFEIDAQKKDGTIVPVEMNTSKIMIDGKPFCLGNMKDLTEQKNVDKRIYSTMVKSEEKERERYAKELHDGLGPLLSTGLIYVDTIFNESDNEQLKEYAQRAHSILIDSTNTVKEISNNLSPVILNEYGITQAIRSFIEKIKNATHINFSITDTLTQRFPEIIEFTIYRTLVELVNNAIKYSNAKHVKIGFSMKHQLLEVTYSDDGVGFDLLKIKDANQGFGLLNLENRIRKISGKYKYRTAPGKGVEVKIKLKTKGI</sequence>
<evidence type="ECO:0000256" key="2">
    <source>
        <dbReference type="ARBA" id="ARBA00012438"/>
    </source>
</evidence>
<dbReference type="Gene3D" id="3.30.565.10">
    <property type="entry name" value="Histidine kinase-like ATPase, C-terminal domain"/>
    <property type="match status" value="1"/>
</dbReference>
<dbReference type="InterPro" id="IPR035965">
    <property type="entry name" value="PAS-like_dom_sf"/>
</dbReference>
<dbReference type="InterPro" id="IPR005467">
    <property type="entry name" value="His_kinase_dom"/>
</dbReference>
<comment type="caution">
    <text evidence="10">The sequence shown here is derived from an EMBL/GenBank/DDBJ whole genome shotgun (WGS) entry which is preliminary data.</text>
</comment>
<organism evidence="10 11">
    <name type="scientific">Carboxylicivirga marina</name>
    <dbReference type="NCBI Taxonomy" id="2800988"/>
    <lineage>
        <taxon>Bacteria</taxon>
        <taxon>Pseudomonadati</taxon>
        <taxon>Bacteroidota</taxon>
        <taxon>Bacteroidia</taxon>
        <taxon>Marinilabiliales</taxon>
        <taxon>Marinilabiliaceae</taxon>
        <taxon>Carboxylicivirga</taxon>
    </lineage>
</organism>
<evidence type="ECO:0000256" key="5">
    <source>
        <dbReference type="ARBA" id="ARBA00023012"/>
    </source>
</evidence>
<evidence type="ECO:0000259" key="9">
    <source>
        <dbReference type="PROSITE" id="PS50113"/>
    </source>
</evidence>
<feature type="domain" description="PAC" evidence="9">
    <location>
        <begin position="112"/>
        <end position="164"/>
    </location>
</feature>
<keyword evidence="5" id="KW-0902">Two-component regulatory system</keyword>
<dbReference type="InterPro" id="IPR000014">
    <property type="entry name" value="PAS"/>
</dbReference>
<dbReference type="InterPro" id="IPR000700">
    <property type="entry name" value="PAS-assoc_C"/>
</dbReference>
<dbReference type="Proteomes" id="UP000605676">
    <property type="component" value="Unassembled WGS sequence"/>
</dbReference>
<dbReference type="SUPFAM" id="SSF55874">
    <property type="entry name" value="ATPase domain of HSP90 chaperone/DNA topoisomerase II/histidine kinase"/>
    <property type="match status" value="1"/>
</dbReference>
<accession>A0ABS1HN07</accession>
<feature type="domain" description="PAS" evidence="8">
    <location>
        <begin position="305"/>
        <end position="351"/>
    </location>
</feature>